<comment type="caution">
    <text evidence="1">The sequence shown here is derived from an EMBL/GenBank/DDBJ whole genome shotgun (WGS) entry which is preliminary data.</text>
</comment>
<gene>
    <name evidence="1" type="ORF">TKK_006855</name>
</gene>
<reference evidence="1 2" key="1">
    <citation type="journal article" date="2024" name="bioRxiv">
        <title>A reference genome for Trichogramma kaykai: A tiny desert-dwelling parasitoid wasp with competing sex-ratio distorters.</title>
        <authorList>
            <person name="Culotta J."/>
            <person name="Lindsey A.R."/>
        </authorList>
    </citation>
    <scope>NUCLEOTIDE SEQUENCE [LARGE SCALE GENOMIC DNA]</scope>
    <source>
        <strain evidence="1 2">KSX58</strain>
    </source>
</reference>
<keyword evidence="2" id="KW-1185">Reference proteome</keyword>
<evidence type="ECO:0000313" key="1">
    <source>
        <dbReference type="EMBL" id="KAL3399586.1"/>
    </source>
</evidence>
<protein>
    <submittedName>
        <fullName evidence="1">Uncharacterized protein</fullName>
    </submittedName>
</protein>
<name>A0ABD2X2N6_9HYME</name>
<dbReference type="AlphaFoldDB" id="A0ABD2X2N6"/>
<evidence type="ECO:0000313" key="2">
    <source>
        <dbReference type="Proteomes" id="UP001627154"/>
    </source>
</evidence>
<proteinExistence type="predicted"/>
<dbReference type="EMBL" id="JBJJXI010000055">
    <property type="protein sequence ID" value="KAL3399586.1"/>
    <property type="molecule type" value="Genomic_DNA"/>
</dbReference>
<organism evidence="1 2">
    <name type="scientific">Trichogramma kaykai</name>
    <dbReference type="NCBI Taxonomy" id="54128"/>
    <lineage>
        <taxon>Eukaryota</taxon>
        <taxon>Metazoa</taxon>
        <taxon>Ecdysozoa</taxon>
        <taxon>Arthropoda</taxon>
        <taxon>Hexapoda</taxon>
        <taxon>Insecta</taxon>
        <taxon>Pterygota</taxon>
        <taxon>Neoptera</taxon>
        <taxon>Endopterygota</taxon>
        <taxon>Hymenoptera</taxon>
        <taxon>Apocrita</taxon>
        <taxon>Proctotrupomorpha</taxon>
        <taxon>Chalcidoidea</taxon>
        <taxon>Trichogrammatidae</taxon>
        <taxon>Trichogramma</taxon>
    </lineage>
</organism>
<sequence length="91" mass="10088">MEQIIYNVAASRGSNSQLVISASDAWSRAAYGESRSSSHAKLATTIEFRRANGYDVYCEPIRLLSLSRLRGYNTDCPKLCLVHYNNALNTG</sequence>
<dbReference type="Proteomes" id="UP001627154">
    <property type="component" value="Unassembled WGS sequence"/>
</dbReference>
<accession>A0ABD2X2N6</accession>